<feature type="region of interest" description="Disordered" evidence="1">
    <location>
        <begin position="314"/>
        <end position="336"/>
    </location>
</feature>
<evidence type="ECO:0000256" key="1">
    <source>
        <dbReference type="SAM" id="MobiDB-lite"/>
    </source>
</evidence>
<name>A0A1E2SN72_LEIXY</name>
<feature type="compositionally biased region" description="Low complexity" evidence="1">
    <location>
        <begin position="188"/>
        <end position="198"/>
    </location>
</feature>
<dbReference type="Pfam" id="PF05402">
    <property type="entry name" value="PqqD"/>
    <property type="match status" value="1"/>
</dbReference>
<comment type="caution">
    <text evidence="2">The sequence shown here is derived from an EMBL/GenBank/DDBJ whole genome shotgun (WGS) entry which is preliminary data.</text>
</comment>
<feature type="compositionally biased region" description="Basic and acidic residues" evidence="1">
    <location>
        <begin position="178"/>
        <end position="187"/>
    </location>
</feature>
<protein>
    <recommendedName>
        <fullName evidence="4">PqqD family protein</fullName>
    </recommendedName>
</protein>
<accession>A0A1E2SN72</accession>
<proteinExistence type="predicted"/>
<feature type="region of interest" description="Disordered" evidence="1">
    <location>
        <begin position="178"/>
        <end position="198"/>
    </location>
</feature>
<organism evidence="2 3">
    <name type="scientific">Leifsonia xyli subsp. xyli</name>
    <dbReference type="NCBI Taxonomy" id="59736"/>
    <lineage>
        <taxon>Bacteria</taxon>
        <taxon>Bacillati</taxon>
        <taxon>Actinomycetota</taxon>
        <taxon>Actinomycetes</taxon>
        <taxon>Micrococcales</taxon>
        <taxon>Microbacteriaceae</taxon>
        <taxon>Leifsonia</taxon>
    </lineage>
</organism>
<evidence type="ECO:0000313" key="3">
    <source>
        <dbReference type="Proteomes" id="UP000094426"/>
    </source>
</evidence>
<evidence type="ECO:0008006" key="4">
    <source>
        <dbReference type="Google" id="ProtNLM"/>
    </source>
</evidence>
<dbReference type="EMBL" id="LNZG01000001">
    <property type="protein sequence ID" value="ODA91272.1"/>
    <property type="molecule type" value="Genomic_DNA"/>
</dbReference>
<dbReference type="InterPro" id="IPR008792">
    <property type="entry name" value="PQQD"/>
</dbReference>
<dbReference type="AlphaFoldDB" id="A0A1E2SN72"/>
<evidence type="ECO:0000313" key="2">
    <source>
        <dbReference type="EMBL" id="ODA91272.1"/>
    </source>
</evidence>
<reference evidence="3" key="1">
    <citation type="submission" date="2015-11" db="EMBL/GenBank/DDBJ databases">
        <authorList>
            <person name="Wang J."/>
            <person name="Wang L."/>
            <person name="Wang F."/>
            <person name="Cao G."/>
        </authorList>
    </citation>
    <scope>NUCLEOTIDE SEQUENCE [LARGE SCALE GENOMIC DNA]</scope>
    <source>
        <strain evidence="3">gdw1</strain>
    </source>
</reference>
<sequence>MLEVGAVPVPNRAFHAAIALLHAHREADGVRRAGHLDPLVAILRRWNAAERAELGAAVERIGAAEVLAETCAELGVAVRAPDRPSGEMLVWRLRRSDTHHAVDWMLEVLTAPRRERIAVLRNALFPPREDVMADHPEQSASFADRLRLRRGGRAMRSIPKMLQAIRVARSESVRRAIAESKTPRLAEPEPALTATEAPAAPVPAVEAAVAEAAVADADAPPAIARSGRIAAVADESGDYLLALDRLGEPPMVLAGSASLIWRVLDAVSWTPEGLVLAVASAAGMEPDLIRGDVAGFLATLRRHGLVEEAAAASANAGRNAKNSSPAAASAPHLPAV</sequence>
<dbReference type="Proteomes" id="UP000094426">
    <property type="component" value="Unassembled WGS sequence"/>
</dbReference>
<gene>
    <name evidence="2" type="ORF">ATY41_00825</name>
</gene>